<dbReference type="EMBL" id="JACHIW010000002">
    <property type="protein sequence ID" value="MBB5158655.1"/>
    <property type="molecule type" value="Genomic_DNA"/>
</dbReference>
<organism evidence="2 3">
    <name type="scientific">Saccharopolyspora phatthalungensis</name>
    <dbReference type="NCBI Taxonomy" id="664693"/>
    <lineage>
        <taxon>Bacteria</taxon>
        <taxon>Bacillati</taxon>
        <taxon>Actinomycetota</taxon>
        <taxon>Actinomycetes</taxon>
        <taxon>Pseudonocardiales</taxon>
        <taxon>Pseudonocardiaceae</taxon>
        <taxon>Saccharopolyspora</taxon>
    </lineage>
</organism>
<sequence>MGAGLIHEGQSALVLCIPEWETKICSARTSYPPSARRWINLADRVAPRRLPENSALGNRPCLHRLVADLDIRACADRPGGAGSREPRAVADPDVVRGVRRPSGRAATSLPGRRARSASAVRGSPRRWTATSPPPRRGPKCGQVRVRCARPVLLRPGLRAELAVDLRTFPECLRQFPSLLSGESAYGVFRVKMRHVVILPRAHRSYCDGSLLVGIDRRLLVNSNAILRGSAICGIVRVRIARADGRAFRAMSGC</sequence>
<evidence type="ECO:0000313" key="3">
    <source>
        <dbReference type="Proteomes" id="UP000584374"/>
    </source>
</evidence>
<comment type="caution">
    <text evidence="2">The sequence shown here is derived from an EMBL/GenBank/DDBJ whole genome shotgun (WGS) entry which is preliminary data.</text>
</comment>
<evidence type="ECO:0000256" key="1">
    <source>
        <dbReference type="SAM" id="MobiDB-lite"/>
    </source>
</evidence>
<feature type="region of interest" description="Disordered" evidence="1">
    <location>
        <begin position="99"/>
        <end position="140"/>
    </location>
</feature>
<dbReference type="Proteomes" id="UP000584374">
    <property type="component" value="Unassembled WGS sequence"/>
</dbReference>
<protein>
    <submittedName>
        <fullName evidence="2">Uncharacterized protein</fullName>
    </submittedName>
</protein>
<proteinExistence type="predicted"/>
<accession>A0A840QIY8</accession>
<keyword evidence="3" id="KW-1185">Reference proteome</keyword>
<gene>
    <name evidence="2" type="ORF">BJ970_006254</name>
</gene>
<evidence type="ECO:0000313" key="2">
    <source>
        <dbReference type="EMBL" id="MBB5158655.1"/>
    </source>
</evidence>
<feature type="compositionally biased region" description="Low complexity" evidence="1">
    <location>
        <begin position="116"/>
        <end position="126"/>
    </location>
</feature>
<name>A0A840QIY8_9PSEU</name>
<reference evidence="2 3" key="1">
    <citation type="submission" date="2020-08" db="EMBL/GenBank/DDBJ databases">
        <title>Sequencing the genomes of 1000 actinobacteria strains.</title>
        <authorList>
            <person name="Klenk H.-P."/>
        </authorList>
    </citation>
    <scope>NUCLEOTIDE SEQUENCE [LARGE SCALE GENOMIC DNA]</scope>
    <source>
        <strain evidence="2 3">DSM 45584</strain>
    </source>
</reference>
<dbReference type="AlphaFoldDB" id="A0A840QIY8"/>